<organism evidence="1 2">
    <name type="scientific">Mycoplasmopsis edwardii</name>
    <dbReference type="NCBI Taxonomy" id="53558"/>
    <lineage>
        <taxon>Bacteria</taxon>
        <taxon>Bacillati</taxon>
        <taxon>Mycoplasmatota</taxon>
        <taxon>Mycoplasmoidales</taxon>
        <taxon>Metamycoplasmataceae</taxon>
        <taxon>Mycoplasmopsis</taxon>
    </lineage>
</organism>
<evidence type="ECO:0000313" key="1">
    <source>
        <dbReference type="EMBL" id="SYV97993.1"/>
    </source>
</evidence>
<feature type="non-terminal residue" evidence="1">
    <location>
        <position position="58"/>
    </location>
</feature>
<reference evidence="2" key="1">
    <citation type="submission" date="2018-06" db="EMBL/GenBank/DDBJ databases">
        <authorList>
            <consortium name="Pathogen Informatics"/>
        </authorList>
    </citation>
    <scope>NUCLEOTIDE SEQUENCE [LARGE SCALE GENOMIC DNA]</scope>
    <source>
        <strain evidence="2">NCTC10132</strain>
    </source>
</reference>
<name>A0A3B0QE98_9BACT</name>
<dbReference type="Proteomes" id="UP000257559">
    <property type="component" value="Chromosome"/>
</dbReference>
<protein>
    <submittedName>
        <fullName evidence="1">Uncharacterized protein</fullName>
    </submittedName>
</protein>
<sequence>MFRPKRPNEGLELKTAQVNLQNNNERKLYTDPQKQLNPQTYTIIRKERNVRVISAIFW</sequence>
<dbReference type="EMBL" id="LS991951">
    <property type="protein sequence ID" value="SYV97993.1"/>
    <property type="molecule type" value="Genomic_DNA"/>
</dbReference>
<dbReference type="KEGG" id="medw:NCTC10132_01365"/>
<dbReference type="AlphaFoldDB" id="A0A3B0QE98"/>
<evidence type="ECO:0000313" key="2">
    <source>
        <dbReference type="Proteomes" id="UP000257559"/>
    </source>
</evidence>
<accession>A0A3B0QE98</accession>
<proteinExistence type="predicted"/>
<gene>
    <name evidence="1" type="ORF">NCTC10132_01365</name>
</gene>
<keyword evidence="2" id="KW-1185">Reference proteome</keyword>